<dbReference type="Pfam" id="PF06011">
    <property type="entry name" value="TRP"/>
    <property type="match status" value="1"/>
</dbReference>
<dbReference type="GO" id="GO:0016020">
    <property type="term" value="C:membrane"/>
    <property type="evidence" value="ECO:0007669"/>
    <property type="project" value="TreeGrafter"/>
</dbReference>
<keyword evidence="6" id="KW-1185">Reference proteome</keyword>
<keyword evidence="2" id="KW-0812">Transmembrane</keyword>
<dbReference type="KEGG" id="uvi:66061051"/>
<dbReference type="Proteomes" id="UP000027002">
    <property type="component" value="Chromosome 1"/>
</dbReference>
<proteinExistence type="predicted"/>
<evidence type="ECO:0000256" key="2">
    <source>
        <dbReference type="SAM" id="Phobius"/>
    </source>
</evidence>
<feature type="transmembrane region" description="Helical" evidence="2">
    <location>
        <begin position="161"/>
        <end position="180"/>
    </location>
</feature>
<accession>A0A8E5HIS8</accession>
<reference evidence="5" key="1">
    <citation type="submission" date="2020-03" db="EMBL/GenBank/DDBJ databases">
        <title>A mixture of massive structural variations and highly conserved coding sequences in Ustilaginoidea virens genome.</title>
        <authorList>
            <person name="Zhang K."/>
            <person name="Zhao Z."/>
            <person name="Zhang Z."/>
            <person name="Li Y."/>
            <person name="Hsiang T."/>
            <person name="Sun W."/>
        </authorList>
    </citation>
    <scope>NUCLEOTIDE SEQUENCE</scope>
    <source>
        <strain evidence="5">UV-8b</strain>
    </source>
</reference>
<dbReference type="InterPro" id="IPR010308">
    <property type="entry name" value="TRP_C"/>
</dbReference>
<evidence type="ECO:0000313" key="6">
    <source>
        <dbReference type="Proteomes" id="UP000027002"/>
    </source>
</evidence>
<feature type="signal peptide" evidence="3">
    <location>
        <begin position="1"/>
        <end position="19"/>
    </location>
</feature>
<evidence type="ECO:0000259" key="4">
    <source>
        <dbReference type="Pfam" id="PF06011"/>
    </source>
</evidence>
<protein>
    <recommendedName>
        <fullName evidence="4">TRP C-terminal domain-containing protein</fullName>
    </recommendedName>
</protein>
<feature type="compositionally biased region" description="Low complexity" evidence="1">
    <location>
        <begin position="638"/>
        <end position="649"/>
    </location>
</feature>
<evidence type="ECO:0000256" key="1">
    <source>
        <dbReference type="SAM" id="MobiDB-lite"/>
    </source>
</evidence>
<feature type="transmembrane region" description="Helical" evidence="2">
    <location>
        <begin position="457"/>
        <end position="475"/>
    </location>
</feature>
<dbReference type="GO" id="GO:0055085">
    <property type="term" value="P:transmembrane transport"/>
    <property type="evidence" value="ECO:0007669"/>
    <property type="project" value="TreeGrafter"/>
</dbReference>
<evidence type="ECO:0000313" key="5">
    <source>
        <dbReference type="EMBL" id="QUC16032.1"/>
    </source>
</evidence>
<evidence type="ECO:0000256" key="3">
    <source>
        <dbReference type="SAM" id="SignalP"/>
    </source>
</evidence>
<organism evidence="5 6">
    <name type="scientific">Ustilaginoidea virens</name>
    <name type="common">Rice false smut fungus</name>
    <name type="synonym">Villosiclava virens</name>
    <dbReference type="NCBI Taxonomy" id="1159556"/>
    <lineage>
        <taxon>Eukaryota</taxon>
        <taxon>Fungi</taxon>
        <taxon>Dikarya</taxon>
        <taxon>Ascomycota</taxon>
        <taxon>Pezizomycotina</taxon>
        <taxon>Sordariomycetes</taxon>
        <taxon>Hypocreomycetidae</taxon>
        <taxon>Hypocreales</taxon>
        <taxon>Clavicipitaceae</taxon>
        <taxon>Ustilaginoidea</taxon>
    </lineage>
</organism>
<feature type="transmembrane region" description="Helical" evidence="2">
    <location>
        <begin position="348"/>
        <end position="370"/>
    </location>
</feature>
<feature type="transmembrane region" description="Helical" evidence="2">
    <location>
        <begin position="297"/>
        <end position="318"/>
    </location>
</feature>
<keyword evidence="2" id="KW-1133">Transmembrane helix</keyword>
<dbReference type="GeneID" id="66061051"/>
<keyword evidence="2" id="KW-0472">Membrane</keyword>
<feature type="region of interest" description="Disordered" evidence="1">
    <location>
        <begin position="592"/>
        <end position="707"/>
    </location>
</feature>
<sequence length="767" mass="84229">MMLAQTLAVWLLSAQAIFAAYIQIKPCPDADSLLDHDLSARASLVPKTDDNGRRRLELEFAGGYNETRCRIVQQMNVSSSVSITSLSATSSFQGLTESVQCTKFIREGKPFFYPSLKFAYDVPTYPLSTYFLTAHLRGNGQQIACFNAYLTPDLGPIASPILTWVPAAILMLIVLSSLWWEMYNLSHEENTGDEPDQIGPLFREPGRQHIVRVANCISYLQFIFFSGALSLSFPGFFQPIVSRTSWSTLMLRVGVVDRTPWYFGVSDGLYAINGTFGGTPGLELMTQVMGGTLTLNAWFNTMALAAMILFLIASMVFLGQKLEWARNLFQARRSLIFRDDVDPGVKGMLWATLRLFCSYLLLPLVAWSTYQLTHSGAVPVFVVVAACSVVCILVALIWWAIWQSSPRAMGYFLVDTVKSHQSLNRLSRIQGTYAVTIFVLLFVRGAVIGGLQSAGMVQLLSLLATEAVQIALYAYSYHESPFKSWSGIMPAVRLVVLSLQVAFLPGAAGFVAKSVLGYAILVFHALVLLLCFVSPAVYDIYCLVAPSSMRTGRHKWGRGDGRAPVYNLRQIMRRPTSFRNFTARGLAPLDTAYSSHQQQRGQAPATRDSSSLPSPTDAERSPYFRSPRSRSTELRNWAQSPASAHPSASTETRSDVGSEPPNAASPDAGPEPPKGAGRGASSEPSGPASHEAQGSDLSCLPLDPDPSVDYSFREADLYYVQPKTKMFGEDKTPQGNLVKLKLQKLGSLRRKLAAEKGRRSSGGEEET</sequence>
<dbReference type="OrthoDB" id="269822at2759"/>
<dbReference type="AlphaFoldDB" id="A0A8E5HIS8"/>
<feature type="transmembrane region" description="Helical" evidence="2">
    <location>
        <begin position="431"/>
        <end position="451"/>
    </location>
</feature>
<feature type="transmembrane region" description="Helical" evidence="2">
    <location>
        <begin position="487"/>
        <end position="512"/>
    </location>
</feature>
<feature type="domain" description="TRP C-terminal" evidence="4">
    <location>
        <begin position="211"/>
        <end position="544"/>
    </location>
</feature>
<feature type="transmembrane region" description="Helical" evidence="2">
    <location>
        <begin position="217"/>
        <end position="237"/>
    </location>
</feature>
<feature type="transmembrane region" description="Helical" evidence="2">
    <location>
        <begin position="518"/>
        <end position="544"/>
    </location>
</feature>
<feature type="transmembrane region" description="Helical" evidence="2">
    <location>
        <begin position="376"/>
        <end position="401"/>
    </location>
</feature>
<feature type="chain" id="PRO_5034457468" description="TRP C-terminal domain-containing protein" evidence="3">
    <location>
        <begin position="20"/>
        <end position="767"/>
    </location>
</feature>
<dbReference type="PANTHER" id="PTHR31145">
    <property type="entry name" value="INTEGRAL MEMBRANE PROTEIN (AFU_ORTHOLOGUE AFUA_7G01610)"/>
    <property type="match status" value="1"/>
</dbReference>
<dbReference type="RefSeq" id="XP_042993705.1">
    <property type="nucleotide sequence ID" value="XM_043137771.1"/>
</dbReference>
<name>A0A8E5HIS8_USTVR</name>
<dbReference type="PANTHER" id="PTHR31145:SF8">
    <property type="entry name" value="INTEGRAL MEMBRANE PROTEIN (AFU_ORTHOLOGUE AFUA_2G17475)"/>
    <property type="match status" value="1"/>
</dbReference>
<dbReference type="EMBL" id="CP072753">
    <property type="protein sequence ID" value="QUC16032.1"/>
    <property type="molecule type" value="Genomic_DNA"/>
</dbReference>
<dbReference type="InterPro" id="IPR040241">
    <property type="entry name" value="TRP_Flc/Pkd2-like"/>
</dbReference>
<feature type="compositionally biased region" description="Polar residues" evidence="1">
    <location>
        <begin position="592"/>
        <end position="614"/>
    </location>
</feature>
<keyword evidence="3" id="KW-0732">Signal</keyword>
<gene>
    <name evidence="5" type="ORF">UV8b_00273</name>
</gene>